<feature type="compositionally biased region" description="Basic and acidic residues" evidence="1">
    <location>
        <begin position="287"/>
        <end position="296"/>
    </location>
</feature>
<sequence>MPVALPRHRSLTLCSNKAPVCLRTAIHRANGNNAVQLRTLWWWGRHAGEWSSSMDEQLEDVRRHQKVMRSRYSKILRRRASWDREDSPHWPFRMPGRFWSSRYAPYKQPLSTSPSEGKSNPEEHESHLHHNQDIHETVHKDFGSFRAAVDRAIEKDPYGTLFGRRLQSSPSMQTSSWTAFSWMSKQSEAKEKNNSDASTPSSEDLDQNTNSTCSASVTSPAGGKQTNSDGEVDYQYDPISMRKVPIKKAVPEPQPKKPFLETSYSEPEADIPVKTYRPHQVYGYGDSNKKSEESTTEKTSAAISQGFDDSRKQVFQGPMTRAEGNGMGTATRFTEVGSKRTIEEDADESNTSEKTRESPEPDDSSALFSGTTYEAKFNKKGEDTPTKSDWLVKEGFQSQNESSQPSTAAKDSSVEIPVQKFPNKLEPALDRIEASSMKESKEPLKLQTALDRQMSTPKPMGEETKRRSPDVRALKFPSETRDEDVDLLRASDVRAATKTSRVTKQEREKEDEDERARLETDFTARQNHKIDIDDVSSKKTEGPRSKFTKGIKTVLDHIRDYPNGIVAKTMKSMSALNSNYKKYVRPENAKDLTKKLVFEDESLSKTPSIYKSTAKAPNFIANSPEVSDDMEEIDERRSSLREATEKSKKDAEIQNAKLSRLASDIKSVYESEYGPIDPNHRQPVPTPTKLGPDDASTSDSTSNLTDTSKPHPLLSASVKPGISTNPVIDNHVQNFEPKLARLVDEAKTVVSQIREVDESLKQIRPPLSPSPNLGSIIDGTKELRRELHETQLAIRAIENGRPETVWNVPHSSSSNFGKKRIDLKAQEASTAATEPADNLRKDVSIEPNESQTSLEDSVDQEKGQKVPEPFVTPPGSPAWNDELPPPIETLRSGKFDSLYLILAFNPSTGKVEFSPMNEPIQSMHKPGNALGVLGRLNNAAEYLKHFTTLKRAGYSLFNGGENMLIFKKKQADPGEAARAIAFRNAMDTKPTEEGKSTPPTTADDNTLEPPSKEAAKVLDELPAEVDPTPGPAAPTAPPSRPFGNYGEQPKVRRQENVFSGTIRPNTTSSSLTPSDDEGSMPFSDTDISKGQKDSLWKRLIIGVKRTVLTVVALGSAAYTIGFIAEGMGAEAQKYKGSEEAQAQGPRKRVVMTGQRPGIFSTESSR</sequence>
<feature type="region of interest" description="Disordered" evidence="1">
    <location>
        <begin position="671"/>
        <end position="718"/>
    </location>
</feature>
<dbReference type="GeneID" id="25296320"/>
<feature type="region of interest" description="Disordered" evidence="1">
    <location>
        <begin position="109"/>
        <end position="130"/>
    </location>
</feature>
<feature type="compositionally biased region" description="Basic and acidic residues" evidence="1">
    <location>
        <begin position="376"/>
        <end position="392"/>
    </location>
</feature>
<feature type="compositionally biased region" description="Basic and acidic residues" evidence="1">
    <location>
        <begin position="634"/>
        <end position="652"/>
    </location>
</feature>
<feature type="region of interest" description="Disordered" evidence="1">
    <location>
        <begin position="606"/>
        <end position="652"/>
    </location>
</feature>
<feature type="compositionally biased region" description="Polar residues" evidence="1">
    <location>
        <begin position="109"/>
        <end position="118"/>
    </location>
</feature>
<name>A0A0D2GVK8_9EURO</name>
<dbReference type="EMBL" id="KN847480">
    <property type="protein sequence ID" value="KIX02308.1"/>
    <property type="molecule type" value="Genomic_DNA"/>
</dbReference>
<dbReference type="Proteomes" id="UP000053617">
    <property type="component" value="Unassembled WGS sequence"/>
</dbReference>
<gene>
    <name evidence="2" type="ORF">Z518_08249</name>
</gene>
<dbReference type="AlphaFoldDB" id="A0A0D2GVK8"/>
<feature type="compositionally biased region" description="Pro residues" evidence="1">
    <location>
        <begin position="1028"/>
        <end position="1040"/>
    </location>
</feature>
<feature type="region of interest" description="Disordered" evidence="1">
    <location>
        <begin position="1023"/>
        <end position="1089"/>
    </location>
</feature>
<dbReference type="HOGENOM" id="CLU_280342_0_0_1"/>
<feature type="region of interest" description="Disordered" evidence="1">
    <location>
        <begin position="246"/>
        <end position="548"/>
    </location>
</feature>
<feature type="compositionally biased region" description="Basic and acidic residues" evidence="1">
    <location>
        <begin position="460"/>
        <end position="473"/>
    </location>
</feature>
<evidence type="ECO:0000256" key="1">
    <source>
        <dbReference type="SAM" id="MobiDB-lite"/>
    </source>
</evidence>
<reference evidence="2 3" key="1">
    <citation type="submission" date="2015-01" db="EMBL/GenBank/DDBJ databases">
        <title>The Genome Sequence of Rhinocladiella mackenzie CBS 650.93.</title>
        <authorList>
            <consortium name="The Broad Institute Genomics Platform"/>
            <person name="Cuomo C."/>
            <person name="de Hoog S."/>
            <person name="Gorbushina A."/>
            <person name="Stielow B."/>
            <person name="Teixiera M."/>
            <person name="Abouelleil A."/>
            <person name="Chapman S.B."/>
            <person name="Priest M."/>
            <person name="Young S.K."/>
            <person name="Wortman J."/>
            <person name="Nusbaum C."/>
            <person name="Birren B."/>
        </authorList>
    </citation>
    <scope>NUCLEOTIDE SEQUENCE [LARGE SCALE GENOMIC DNA]</scope>
    <source>
        <strain evidence="2 3">CBS 650.93</strain>
    </source>
</reference>
<dbReference type="RefSeq" id="XP_013269444.1">
    <property type="nucleotide sequence ID" value="XM_013413990.1"/>
</dbReference>
<accession>A0A0D2GVK8</accession>
<dbReference type="OrthoDB" id="3946750at2759"/>
<feature type="compositionally biased region" description="Basic and acidic residues" evidence="1">
    <location>
        <begin position="427"/>
        <end position="444"/>
    </location>
</feature>
<feature type="region of interest" description="Disordered" evidence="1">
    <location>
        <begin position="825"/>
        <end position="882"/>
    </location>
</feature>
<dbReference type="VEuPathDB" id="FungiDB:Z518_08249"/>
<evidence type="ECO:0000313" key="3">
    <source>
        <dbReference type="Proteomes" id="UP000053617"/>
    </source>
</evidence>
<feature type="compositionally biased region" description="Low complexity" evidence="1">
    <location>
        <begin position="693"/>
        <end position="707"/>
    </location>
</feature>
<feature type="compositionally biased region" description="Polar residues" evidence="1">
    <location>
        <begin position="195"/>
        <end position="229"/>
    </location>
</feature>
<proteinExistence type="predicted"/>
<feature type="compositionally biased region" description="Basic and acidic residues" evidence="1">
    <location>
        <begin position="503"/>
        <end position="544"/>
    </location>
</feature>
<evidence type="ECO:0000313" key="2">
    <source>
        <dbReference type="EMBL" id="KIX02308.1"/>
    </source>
</evidence>
<keyword evidence="3" id="KW-1185">Reference proteome</keyword>
<protein>
    <submittedName>
        <fullName evidence="2">Uncharacterized protein</fullName>
    </submittedName>
</protein>
<feature type="compositionally biased region" description="Polar residues" evidence="1">
    <location>
        <begin position="1056"/>
        <end position="1073"/>
    </location>
</feature>
<feature type="compositionally biased region" description="Polar residues" evidence="1">
    <location>
        <begin position="396"/>
        <end position="410"/>
    </location>
</feature>
<feature type="region of interest" description="Disordered" evidence="1">
    <location>
        <begin position="1137"/>
        <end position="1165"/>
    </location>
</feature>
<organism evidence="2 3">
    <name type="scientific">Rhinocladiella mackenziei CBS 650.93</name>
    <dbReference type="NCBI Taxonomy" id="1442369"/>
    <lineage>
        <taxon>Eukaryota</taxon>
        <taxon>Fungi</taxon>
        <taxon>Dikarya</taxon>
        <taxon>Ascomycota</taxon>
        <taxon>Pezizomycotina</taxon>
        <taxon>Eurotiomycetes</taxon>
        <taxon>Chaetothyriomycetidae</taxon>
        <taxon>Chaetothyriales</taxon>
        <taxon>Herpotrichiellaceae</taxon>
        <taxon>Rhinocladiella</taxon>
    </lineage>
</organism>
<feature type="region of interest" description="Disordered" evidence="1">
    <location>
        <begin position="188"/>
        <end position="233"/>
    </location>
</feature>
<feature type="region of interest" description="Disordered" evidence="1">
    <location>
        <begin position="983"/>
        <end position="1009"/>
    </location>
</feature>
<feature type="compositionally biased region" description="Basic and acidic residues" evidence="1">
    <location>
        <begin position="119"/>
        <end position="130"/>
    </location>
</feature>